<dbReference type="RefSeq" id="WP_092590246.1">
    <property type="nucleotide sequence ID" value="NZ_FMWL01000005.1"/>
</dbReference>
<feature type="transmembrane region" description="Helical" evidence="6">
    <location>
        <begin position="236"/>
        <end position="257"/>
    </location>
</feature>
<evidence type="ECO:0000256" key="2">
    <source>
        <dbReference type="ARBA" id="ARBA00022448"/>
    </source>
</evidence>
<dbReference type="AlphaFoldDB" id="A0A1G5RYE5"/>
<evidence type="ECO:0000259" key="7">
    <source>
        <dbReference type="PROSITE" id="PS50850"/>
    </source>
</evidence>
<dbReference type="PANTHER" id="PTHR23519:SF1">
    <property type="entry name" value="AUTOPHAGY-RELATED PROTEIN 22"/>
    <property type="match status" value="1"/>
</dbReference>
<feature type="domain" description="Major facilitator superfamily (MFS) profile" evidence="7">
    <location>
        <begin position="1"/>
        <end position="415"/>
    </location>
</feature>
<organism evidence="8 9">
    <name type="scientific">Acidaminobacter hydrogenoformans DSM 2784</name>
    <dbReference type="NCBI Taxonomy" id="1120920"/>
    <lineage>
        <taxon>Bacteria</taxon>
        <taxon>Bacillati</taxon>
        <taxon>Bacillota</taxon>
        <taxon>Clostridia</taxon>
        <taxon>Peptostreptococcales</taxon>
        <taxon>Acidaminobacteraceae</taxon>
        <taxon>Acidaminobacter</taxon>
    </lineage>
</organism>
<dbReference type="Pfam" id="PF11700">
    <property type="entry name" value="ATG22"/>
    <property type="match status" value="1"/>
</dbReference>
<evidence type="ECO:0000256" key="6">
    <source>
        <dbReference type="SAM" id="Phobius"/>
    </source>
</evidence>
<reference evidence="8 9" key="1">
    <citation type="submission" date="2016-10" db="EMBL/GenBank/DDBJ databases">
        <authorList>
            <person name="de Groot N.N."/>
        </authorList>
    </citation>
    <scope>NUCLEOTIDE SEQUENCE [LARGE SCALE GENOMIC DNA]</scope>
    <source>
        <strain evidence="8 9">DSM 2784</strain>
    </source>
</reference>
<keyword evidence="3 6" id="KW-0812">Transmembrane</keyword>
<keyword evidence="5 6" id="KW-0472">Membrane</keyword>
<feature type="transmembrane region" description="Helical" evidence="6">
    <location>
        <begin position="106"/>
        <end position="126"/>
    </location>
</feature>
<feature type="transmembrane region" description="Helical" evidence="6">
    <location>
        <begin position="359"/>
        <end position="380"/>
    </location>
</feature>
<feature type="transmembrane region" description="Helical" evidence="6">
    <location>
        <begin position="269"/>
        <end position="289"/>
    </location>
</feature>
<gene>
    <name evidence="8" type="ORF">SAMN03080599_01482</name>
</gene>
<dbReference type="InterPro" id="IPR024671">
    <property type="entry name" value="Atg22-like"/>
</dbReference>
<dbReference type="SUPFAM" id="SSF103473">
    <property type="entry name" value="MFS general substrate transporter"/>
    <property type="match status" value="1"/>
</dbReference>
<dbReference type="CDD" id="cd17482">
    <property type="entry name" value="MFS_YxiO_like"/>
    <property type="match status" value="1"/>
</dbReference>
<proteinExistence type="predicted"/>
<dbReference type="PANTHER" id="PTHR23519">
    <property type="entry name" value="AUTOPHAGY-RELATED PROTEIN 22"/>
    <property type="match status" value="1"/>
</dbReference>
<dbReference type="STRING" id="1120920.SAMN03080599_01482"/>
<feature type="transmembrane region" description="Helical" evidence="6">
    <location>
        <begin position="82"/>
        <end position="100"/>
    </location>
</feature>
<feature type="transmembrane region" description="Helical" evidence="6">
    <location>
        <begin position="20"/>
        <end position="38"/>
    </location>
</feature>
<keyword evidence="9" id="KW-1185">Reference proteome</keyword>
<dbReference type="GO" id="GO:0022857">
    <property type="term" value="F:transmembrane transporter activity"/>
    <property type="evidence" value="ECO:0007669"/>
    <property type="project" value="InterPro"/>
</dbReference>
<feature type="transmembrane region" description="Helical" evidence="6">
    <location>
        <begin position="179"/>
        <end position="200"/>
    </location>
</feature>
<keyword evidence="4 6" id="KW-1133">Transmembrane helix</keyword>
<feature type="transmembrane region" description="Helical" evidence="6">
    <location>
        <begin position="392"/>
        <end position="409"/>
    </location>
</feature>
<accession>A0A1G5RYE5</accession>
<dbReference type="InterPro" id="IPR036259">
    <property type="entry name" value="MFS_trans_sf"/>
</dbReference>
<dbReference type="OrthoDB" id="9768783at2"/>
<evidence type="ECO:0000313" key="8">
    <source>
        <dbReference type="EMBL" id="SCZ78868.1"/>
    </source>
</evidence>
<evidence type="ECO:0000256" key="1">
    <source>
        <dbReference type="ARBA" id="ARBA00004651"/>
    </source>
</evidence>
<feature type="transmembrane region" description="Helical" evidence="6">
    <location>
        <begin position="50"/>
        <end position="70"/>
    </location>
</feature>
<feature type="transmembrane region" description="Helical" evidence="6">
    <location>
        <begin position="301"/>
        <end position="319"/>
    </location>
</feature>
<sequence length="418" mass="46518">MMKLTKIEKSWALYDWANSAYSMTITSTIMPLYFKMIFENVGSATTSTAYWGYANSIATLFLALLAPVLGTIADYIGVKKRFFVTFVLVGIAATAFLAFIPESFWFGLLAVYILTAIGFSGANVFYDAFLVDITPRERMDRVSTTGFAMGYIGSTIPFILCMAVVISAQMGWLPLTTGMAFRISFIITALWWGVFTLPLIKNVHQIHGIPMEKKPISNSFKRIAKTFSNIRAHKHLFTFLVAYFFYIDGVDTIIKMATSYGSDLGIDAMNLLIILLATQFVAFPFALLYGRLAEKFGTKRMLFVGIITYTVICIYAYFLDSVLDFWILAMLVGTSQGGIQALSRSYFGKLVPKEQANEFFGFYNIFGKFAAIMGPFLVGFVTQMTGRTNNGVFSIVLLFIIGGILLTKVPNVEEIKAA</sequence>
<dbReference type="EMBL" id="FMWL01000005">
    <property type="protein sequence ID" value="SCZ78868.1"/>
    <property type="molecule type" value="Genomic_DNA"/>
</dbReference>
<evidence type="ECO:0000256" key="3">
    <source>
        <dbReference type="ARBA" id="ARBA00022692"/>
    </source>
</evidence>
<name>A0A1G5RYE5_9FIRM</name>
<comment type="subcellular location">
    <subcellularLocation>
        <location evidence="1">Cell membrane</location>
        <topology evidence="1">Multi-pass membrane protein</topology>
    </subcellularLocation>
</comment>
<dbReference type="GO" id="GO:0005886">
    <property type="term" value="C:plasma membrane"/>
    <property type="evidence" value="ECO:0007669"/>
    <property type="project" value="UniProtKB-SubCell"/>
</dbReference>
<dbReference type="InterPro" id="IPR020846">
    <property type="entry name" value="MFS_dom"/>
</dbReference>
<keyword evidence="2" id="KW-0813">Transport</keyword>
<evidence type="ECO:0000256" key="5">
    <source>
        <dbReference type="ARBA" id="ARBA00023136"/>
    </source>
</evidence>
<dbReference type="InterPro" id="IPR050495">
    <property type="entry name" value="ATG22/LtaA_families"/>
</dbReference>
<protein>
    <submittedName>
        <fullName evidence="8">MFS transporter, UMF1 family</fullName>
    </submittedName>
</protein>
<dbReference type="PROSITE" id="PS50850">
    <property type="entry name" value="MFS"/>
    <property type="match status" value="1"/>
</dbReference>
<feature type="transmembrane region" description="Helical" evidence="6">
    <location>
        <begin position="147"/>
        <end position="173"/>
    </location>
</feature>
<evidence type="ECO:0000313" key="9">
    <source>
        <dbReference type="Proteomes" id="UP000199208"/>
    </source>
</evidence>
<dbReference type="Gene3D" id="1.20.1250.20">
    <property type="entry name" value="MFS general substrate transporter like domains"/>
    <property type="match status" value="2"/>
</dbReference>
<dbReference type="Proteomes" id="UP000199208">
    <property type="component" value="Unassembled WGS sequence"/>
</dbReference>
<evidence type="ECO:0000256" key="4">
    <source>
        <dbReference type="ARBA" id="ARBA00022989"/>
    </source>
</evidence>